<feature type="transmembrane region" description="Helical" evidence="1">
    <location>
        <begin position="85"/>
        <end position="104"/>
    </location>
</feature>
<feature type="transmembrane region" description="Helical" evidence="1">
    <location>
        <begin position="110"/>
        <end position="128"/>
    </location>
</feature>
<feature type="transmembrane region" description="Helical" evidence="1">
    <location>
        <begin position="240"/>
        <end position="264"/>
    </location>
</feature>
<sequence>MAWLALFYDRGFNQFDEGNAIYPAVRILNGDLPHRDYSTLYMGGVFYFYAFLFKVFGVHIGVVRVALGLLIGLTSVMTVRIAERLVPGFWALVPGLVFLFAFSINPTAFHSWYAVILGTAALLSLIRFLEEGPPHYLLVAGLAAGCGFLSKQTMGAFTFSGLIAYLIWQYPLISGFRYAMWDRAIRSLCLVIAALVYTLYIQPAWSRQPHIAYLFLSMLWLCPLLVWFPKAQDDGEDAAGLRSILWTMAGFLFPLGCYAGYFAWHGGLSDLIYGTFQYPGRFLGGWVGTS</sequence>
<dbReference type="AlphaFoldDB" id="A0A382JC64"/>
<feature type="transmembrane region" description="Helical" evidence="1">
    <location>
        <begin position="156"/>
        <end position="173"/>
    </location>
</feature>
<feature type="transmembrane region" description="Helical" evidence="1">
    <location>
        <begin position="185"/>
        <end position="205"/>
    </location>
</feature>
<protein>
    <recommendedName>
        <fullName evidence="2">Glycosyltransferase RgtA/B/C/D-like domain-containing protein</fullName>
    </recommendedName>
</protein>
<feature type="transmembrane region" description="Helical" evidence="1">
    <location>
        <begin position="211"/>
        <end position="228"/>
    </location>
</feature>
<feature type="non-terminal residue" evidence="3">
    <location>
        <position position="290"/>
    </location>
</feature>
<dbReference type="InterPro" id="IPR038731">
    <property type="entry name" value="RgtA/B/C-like"/>
</dbReference>
<reference evidence="3" key="1">
    <citation type="submission" date="2018-05" db="EMBL/GenBank/DDBJ databases">
        <authorList>
            <person name="Lanie J.A."/>
            <person name="Ng W.-L."/>
            <person name="Kazmierczak K.M."/>
            <person name="Andrzejewski T.M."/>
            <person name="Davidsen T.M."/>
            <person name="Wayne K.J."/>
            <person name="Tettelin H."/>
            <person name="Glass J.I."/>
            <person name="Rusch D."/>
            <person name="Podicherti R."/>
            <person name="Tsui H.-C.T."/>
            <person name="Winkler M.E."/>
        </authorList>
    </citation>
    <scope>NUCLEOTIDE SEQUENCE</scope>
</reference>
<dbReference type="Pfam" id="PF13231">
    <property type="entry name" value="PMT_2"/>
    <property type="match status" value="1"/>
</dbReference>
<keyword evidence="1" id="KW-0812">Transmembrane</keyword>
<accession>A0A382JC64</accession>
<evidence type="ECO:0000256" key="1">
    <source>
        <dbReference type="SAM" id="Phobius"/>
    </source>
</evidence>
<feature type="domain" description="Glycosyltransferase RgtA/B/C/D-like" evidence="2">
    <location>
        <begin position="45"/>
        <end position="169"/>
    </location>
</feature>
<name>A0A382JC64_9ZZZZ</name>
<keyword evidence="1" id="KW-0472">Membrane</keyword>
<evidence type="ECO:0000313" key="3">
    <source>
        <dbReference type="EMBL" id="SVC08331.1"/>
    </source>
</evidence>
<proteinExistence type="predicted"/>
<evidence type="ECO:0000259" key="2">
    <source>
        <dbReference type="Pfam" id="PF13231"/>
    </source>
</evidence>
<dbReference type="EMBL" id="UINC01072581">
    <property type="protein sequence ID" value="SVC08331.1"/>
    <property type="molecule type" value="Genomic_DNA"/>
</dbReference>
<keyword evidence="1" id="KW-1133">Transmembrane helix</keyword>
<organism evidence="3">
    <name type="scientific">marine metagenome</name>
    <dbReference type="NCBI Taxonomy" id="408172"/>
    <lineage>
        <taxon>unclassified sequences</taxon>
        <taxon>metagenomes</taxon>
        <taxon>ecological metagenomes</taxon>
    </lineage>
</organism>
<feature type="transmembrane region" description="Helical" evidence="1">
    <location>
        <begin position="46"/>
        <end position="73"/>
    </location>
</feature>
<gene>
    <name evidence="3" type="ORF">METZ01_LOCUS261185</name>
</gene>